<evidence type="ECO:0000256" key="4">
    <source>
        <dbReference type="ARBA" id="ARBA00022538"/>
    </source>
</evidence>
<dbReference type="Proteomes" id="UP001054945">
    <property type="component" value="Unassembled WGS sequence"/>
</dbReference>
<dbReference type="Pfam" id="PF07885">
    <property type="entry name" value="Ion_trans_2"/>
    <property type="match status" value="2"/>
</dbReference>
<feature type="transmembrane region" description="Helical" evidence="13">
    <location>
        <begin position="131"/>
        <end position="151"/>
    </location>
</feature>
<evidence type="ECO:0000256" key="8">
    <source>
        <dbReference type="ARBA" id="ARBA00022989"/>
    </source>
</evidence>
<evidence type="ECO:0000256" key="3">
    <source>
        <dbReference type="ARBA" id="ARBA00022448"/>
    </source>
</evidence>
<reference evidence="15 16" key="1">
    <citation type="submission" date="2021-06" db="EMBL/GenBank/DDBJ databases">
        <title>Caerostris extrusa draft genome.</title>
        <authorList>
            <person name="Kono N."/>
            <person name="Arakawa K."/>
        </authorList>
    </citation>
    <scope>NUCLEOTIDE SEQUENCE [LARGE SCALE GENOMIC DNA]</scope>
</reference>
<evidence type="ECO:0000256" key="13">
    <source>
        <dbReference type="SAM" id="Phobius"/>
    </source>
</evidence>
<evidence type="ECO:0000256" key="9">
    <source>
        <dbReference type="ARBA" id="ARBA00023065"/>
    </source>
</evidence>
<evidence type="ECO:0000313" key="15">
    <source>
        <dbReference type="EMBL" id="GIX99687.1"/>
    </source>
</evidence>
<sequence>MVLKFRSKRVFKQKDSEEKWFLSLEAKDFLSRRVLKQKGSEAKWLKREVYSMLVIYLGYLFLGAGIFVAVERDNDKYVRNASLTSSVLVRRMVGVLREENFTDDQIADTFNEKYIELDKTNDIKNVTWTTIFGEKFLFSIILISTIGYGNVRPTSSWGKRLHPVRSDRNTLPRDLPPTHQHSISCGLEEGRQEFREAGAFTVLRGLCIFAYFVFFTTLLLFVPAVIFSALEQWTYYESLYYCFVTLSTIGLGDYVSSILSRYYENSYYFFHVALMFLWLLAGLAFVAMFMNLMSYLIGALIMDKLDNPQNITKAVLYDVYDALEELKETIYEDTALLEVPSKLRSQMISASEFATTTPRSRSKSRSFLQFISGQKASEEEGTPPTIASILNNTLSSEEHSAQEKEAVQEKLKSFYHLRLLINTLLICK</sequence>
<dbReference type="PANTHER" id="PTHR11003:SF345">
    <property type="entry name" value="TWIK FAMILY OF POTASSIUM CHANNELS PROTEIN 18"/>
    <property type="match status" value="1"/>
</dbReference>
<feature type="transmembrane region" description="Helical" evidence="13">
    <location>
        <begin position="201"/>
        <end position="226"/>
    </location>
</feature>
<comment type="caution">
    <text evidence="15">The sequence shown here is derived from an EMBL/GenBank/DDBJ whole genome shotgun (WGS) entry which is preliminary data.</text>
</comment>
<evidence type="ECO:0000256" key="2">
    <source>
        <dbReference type="ARBA" id="ARBA00006666"/>
    </source>
</evidence>
<dbReference type="SUPFAM" id="SSF81324">
    <property type="entry name" value="Voltage-gated potassium channels"/>
    <property type="match status" value="2"/>
</dbReference>
<evidence type="ECO:0000256" key="5">
    <source>
        <dbReference type="ARBA" id="ARBA00022692"/>
    </source>
</evidence>
<feature type="domain" description="Potassium channel" evidence="14">
    <location>
        <begin position="217"/>
        <end position="293"/>
    </location>
</feature>
<keyword evidence="5 12" id="KW-0812">Transmembrane</keyword>
<dbReference type="PRINTS" id="PR01095">
    <property type="entry name" value="TASKCHANNEL"/>
</dbReference>
<dbReference type="EMBL" id="BPLR01005078">
    <property type="protein sequence ID" value="GIX99687.1"/>
    <property type="molecule type" value="Genomic_DNA"/>
</dbReference>
<name>A0AAV4PWY2_CAEEX</name>
<keyword evidence="4" id="KW-0633">Potassium transport</keyword>
<organism evidence="15 16">
    <name type="scientific">Caerostris extrusa</name>
    <name type="common">Bark spider</name>
    <name type="synonym">Caerostris bankana</name>
    <dbReference type="NCBI Taxonomy" id="172846"/>
    <lineage>
        <taxon>Eukaryota</taxon>
        <taxon>Metazoa</taxon>
        <taxon>Ecdysozoa</taxon>
        <taxon>Arthropoda</taxon>
        <taxon>Chelicerata</taxon>
        <taxon>Arachnida</taxon>
        <taxon>Araneae</taxon>
        <taxon>Araneomorphae</taxon>
        <taxon>Entelegynae</taxon>
        <taxon>Araneoidea</taxon>
        <taxon>Araneidae</taxon>
        <taxon>Caerostris</taxon>
    </lineage>
</organism>
<evidence type="ECO:0000256" key="12">
    <source>
        <dbReference type="RuleBase" id="RU003857"/>
    </source>
</evidence>
<protein>
    <submittedName>
        <fullName evidence="15">Potassium channel subfamily K member 10</fullName>
    </submittedName>
</protein>
<dbReference type="Gene3D" id="1.10.287.70">
    <property type="match status" value="2"/>
</dbReference>
<keyword evidence="10 13" id="KW-0472">Membrane</keyword>
<dbReference type="PRINTS" id="PR01333">
    <property type="entry name" value="2POREKCHANEL"/>
</dbReference>
<feature type="transmembrane region" description="Helical" evidence="13">
    <location>
        <begin position="268"/>
        <end position="301"/>
    </location>
</feature>
<feature type="transmembrane region" description="Helical" evidence="13">
    <location>
        <begin position="49"/>
        <end position="70"/>
    </location>
</feature>
<evidence type="ECO:0000256" key="1">
    <source>
        <dbReference type="ARBA" id="ARBA00004141"/>
    </source>
</evidence>
<proteinExistence type="inferred from homology"/>
<dbReference type="InterPro" id="IPR013099">
    <property type="entry name" value="K_chnl_dom"/>
</dbReference>
<feature type="transmembrane region" description="Helical" evidence="13">
    <location>
        <begin position="238"/>
        <end position="256"/>
    </location>
</feature>
<dbReference type="InterPro" id="IPR003092">
    <property type="entry name" value="2pore_dom_K_chnl_TASK"/>
</dbReference>
<evidence type="ECO:0000256" key="10">
    <source>
        <dbReference type="ARBA" id="ARBA00023136"/>
    </source>
</evidence>
<keyword evidence="7" id="KW-0630">Potassium</keyword>
<evidence type="ECO:0000259" key="14">
    <source>
        <dbReference type="Pfam" id="PF07885"/>
    </source>
</evidence>
<keyword evidence="16" id="KW-1185">Reference proteome</keyword>
<dbReference type="InterPro" id="IPR003280">
    <property type="entry name" value="2pore_dom_K_chnl"/>
</dbReference>
<evidence type="ECO:0000256" key="7">
    <source>
        <dbReference type="ARBA" id="ARBA00022958"/>
    </source>
</evidence>
<keyword evidence="8 13" id="KW-1133">Transmembrane helix</keyword>
<keyword evidence="3 12" id="KW-0813">Transport</keyword>
<dbReference type="PANTHER" id="PTHR11003">
    <property type="entry name" value="POTASSIUM CHANNEL, SUBFAMILY K"/>
    <property type="match status" value="1"/>
</dbReference>
<dbReference type="GO" id="GO:0030322">
    <property type="term" value="P:stabilization of membrane potential"/>
    <property type="evidence" value="ECO:0007669"/>
    <property type="project" value="TreeGrafter"/>
</dbReference>
<comment type="similarity">
    <text evidence="2 12">Belongs to the two pore domain potassium channel (TC 1.A.1.8) family.</text>
</comment>
<evidence type="ECO:0000313" key="16">
    <source>
        <dbReference type="Proteomes" id="UP001054945"/>
    </source>
</evidence>
<keyword evidence="11 12" id="KW-0407">Ion channel</keyword>
<dbReference type="AlphaFoldDB" id="A0AAV4PWY2"/>
<keyword evidence="9 12" id="KW-0406">Ion transport</keyword>
<evidence type="ECO:0000256" key="11">
    <source>
        <dbReference type="ARBA" id="ARBA00023303"/>
    </source>
</evidence>
<dbReference type="GO" id="GO:0015271">
    <property type="term" value="F:outward rectifier potassium channel activity"/>
    <property type="evidence" value="ECO:0007669"/>
    <property type="project" value="TreeGrafter"/>
</dbReference>
<evidence type="ECO:0000256" key="6">
    <source>
        <dbReference type="ARBA" id="ARBA00022826"/>
    </source>
</evidence>
<keyword evidence="6" id="KW-0631">Potassium channel</keyword>
<gene>
    <name evidence="15" type="primary">Kcnk10</name>
    <name evidence="15" type="ORF">CEXT_289511</name>
</gene>
<accession>A0AAV4PWY2</accession>
<comment type="subcellular location">
    <subcellularLocation>
        <location evidence="1">Membrane</location>
        <topology evidence="1">Multi-pass membrane protein</topology>
    </subcellularLocation>
</comment>
<feature type="domain" description="Potassium channel" evidence="14">
    <location>
        <begin position="131"/>
        <end position="160"/>
    </location>
</feature>
<dbReference type="GO" id="GO:0022841">
    <property type="term" value="F:potassium ion leak channel activity"/>
    <property type="evidence" value="ECO:0007669"/>
    <property type="project" value="TreeGrafter"/>
</dbReference>
<dbReference type="GO" id="GO:0005886">
    <property type="term" value="C:plasma membrane"/>
    <property type="evidence" value="ECO:0007669"/>
    <property type="project" value="TreeGrafter"/>
</dbReference>